<dbReference type="PANTHER" id="PTHR34458:SF5">
    <property type="entry name" value="POLLEN OLE E 1 ALLERGEN AND EXTENSIN FAMILY PROTEIN"/>
    <property type="match status" value="1"/>
</dbReference>
<feature type="signal peptide" evidence="1">
    <location>
        <begin position="1"/>
        <end position="23"/>
    </location>
</feature>
<dbReference type="EMBL" id="JBCNJP010000014">
    <property type="protein sequence ID" value="KAK9068061.1"/>
    <property type="molecule type" value="Genomic_DNA"/>
</dbReference>
<evidence type="ECO:0000313" key="3">
    <source>
        <dbReference type="Proteomes" id="UP001408789"/>
    </source>
</evidence>
<feature type="chain" id="PRO_5042933284" description="Phylloplanin" evidence="1">
    <location>
        <begin position="24"/>
        <end position="153"/>
    </location>
</feature>
<dbReference type="PANTHER" id="PTHR34458">
    <property type="entry name" value="POLLEN OLE E 1 ALLERGEN AND EXTENSIN FAMILY PROTEIN-RELATED"/>
    <property type="match status" value="1"/>
</dbReference>
<accession>A0AAP0D5D0</accession>
<protein>
    <recommendedName>
        <fullName evidence="4">Phylloplanin</fullName>
    </recommendedName>
</protein>
<sequence length="153" mass="15380">MAIKSMLLVALLVVVLAASQAEAQLLSGLLGSLLNIGGTVFCSANGNAITNATTPTPPFANALVQLSCGGNVMSTTLTNGAGVFNIVLNPLQFLLSNLLSGCNIVVASPLSSCNSSLSSTGILQAPLQILGTVVRGLFNVVNLAPAAFQLIGI</sequence>
<evidence type="ECO:0000313" key="2">
    <source>
        <dbReference type="EMBL" id="KAK9068061.1"/>
    </source>
</evidence>
<dbReference type="Proteomes" id="UP001408789">
    <property type="component" value="Unassembled WGS sequence"/>
</dbReference>
<name>A0AAP0D5D0_9ASTR</name>
<dbReference type="InterPro" id="IPR040404">
    <property type="entry name" value="Phylloplanin-like"/>
</dbReference>
<proteinExistence type="predicted"/>
<comment type="caution">
    <text evidence="2">The sequence shown here is derived from an EMBL/GenBank/DDBJ whole genome shotgun (WGS) entry which is preliminary data.</text>
</comment>
<gene>
    <name evidence="2" type="ORF">SSX86_012172</name>
</gene>
<evidence type="ECO:0008006" key="4">
    <source>
        <dbReference type="Google" id="ProtNLM"/>
    </source>
</evidence>
<organism evidence="2 3">
    <name type="scientific">Deinandra increscens subsp. villosa</name>
    <dbReference type="NCBI Taxonomy" id="3103831"/>
    <lineage>
        <taxon>Eukaryota</taxon>
        <taxon>Viridiplantae</taxon>
        <taxon>Streptophyta</taxon>
        <taxon>Embryophyta</taxon>
        <taxon>Tracheophyta</taxon>
        <taxon>Spermatophyta</taxon>
        <taxon>Magnoliopsida</taxon>
        <taxon>eudicotyledons</taxon>
        <taxon>Gunneridae</taxon>
        <taxon>Pentapetalae</taxon>
        <taxon>asterids</taxon>
        <taxon>campanulids</taxon>
        <taxon>Asterales</taxon>
        <taxon>Asteraceae</taxon>
        <taxon>Asteroideae</taxon>
        <taxon>Heliantheae alliance</taxon>
        <taxon>Madieae</taxon>
        <taxon>Madiinae</taxon>
        <taxon>Deinandra</taxon>
    </lineage>
</organism>
<evidence type="ECO:0000256" key="1">
    <source>
        <dbReference type="SAM" id="SignalP"/>
    </source>
</evidence>
<keyword evidence="1" id="KW-0732">Signal</keyword>
<keyword evidence="3" id="KW-1185">Reference proteome</keyword>
<dbReference type="AlphaFoldDB" id="A0AAP0D5D0"/>
<reference evidence="2 3" key="1">
    <citation type="submission" date="2024-04" db="EMBL/GenBank/DDBJ databases">
        <title>The reference genome of an endangered Asteraceae, Deinandra increscens subsp. villosa, native to the Central Coast of California.</title>
        <authorList>
            <person name="Guilliams M."/>
            <person name="Hasenstab-Lehman K."/>
            <person name="Meyer R."/>
            <person name="Mcevoy S."/>
        </authorList>
    </citation>
    <scope>NUCLEOTIDE SEQUENCE [LARGE SCALE GENOMIC DNA]</scope>
    <source>
        <tissue evidence="2">Leaf</tissue>
    </source>
</reference>